<accession>A0A0F9S141</accession>
<reference evidence="2" key="1">
    <citation type="journal article" date="2015" name="Nature">
        <title>Complex archaea that bridge the gap between prokaryotes and eukaryotes.</title>
        <authorList>
            <person name="Spang A."/>
            <person name="Saw J.H."/>
            <person name="Jorgensen S.L."/>
            <person name="Zaremba-Niedzwiedzka K."/>
            <person name="Martijn J."/>
            <person name="Lind A.E."/>
            <person name="van Eijk R."/>
            <person name="Schleper C."/>
            <person name="Guy L."/>
            <person name="Ettema T.J."/>
        </authorList>
    </citation>
    <scope>NUCLEOTIDE SEQUENCE</scope>
</reference>
<sequence length="264" mass="29393">MTSNSDSSCERRCNRCRRRTNHRVLAQHVASGDVDECVDIDDGGDGFQCVEQERHFEIVQCCGCDEVHFAIRRQYGLHEEDEDPDHRHLLEAEPVESVSEFPGRTIKPLPAWLDAIERRSTIEFIAQLTGGRLTDAEQQQTLPDEVANLLKEIGIAVTQQANALAAMGLRAVIDAVCSDKIGDCGGFKQKLGELVKHGFIAERDGNFLETATQVGHAAAHRGYRPTFEKVVGMLDIVVHMLATMYHLPRLAENLEKGTPPRKQP</sequence>
<dbReference type="Pfam" id="PF13643">
    <property type="entry name" value="DUF4145"/>
    <property type="match status" value="1"/>
</dbReference>
<proteinExistence type="predicted"/>
<evidence type="ECO:0000313" key="2">
    <source>
        <dbReference type="EMBL" id="KKN23083.1"/>
    </source>
</evidence>
<organism evidence="2">
    <name type="scientific">marine sediment metagenome</name>
    <dbReference type="NCBI Taxonomy" id="412755"/>
    <lineage>
        <taxon>unclassified sequences</taxon>
        <taxon>metagenomes</taxon>
        <taxon>ecological metagenomes</taxon>
    </lineage>
</organism>
<dbReference type="AlphaFoldDB" id="A0A0F9S141"/>
<name>A0A0F9S141_9ZZZZ</name>
<comment type="caution">
    <text evidence="2">The sequence shown here is derived from an EMBL/GenBank/DDBJ whole genome shotgun (WGS) entry which is preliminary data.</text>
</comment>
<feature type="domain" description="DUF4145" evidence="1">
    <location>
        <begin position="157"/>
        <end position="237"/>
    </location>
</feature>
<dbReference type="InterPro" id="IPR025285">
    <property type="entry name" value="DUF4145"/>
</dbReference>
<dbReference type="EMBL" id="LAZR01003006">
    <property type="protein sequence ID" value="KKN23083.1"/>
    <property type="molecule type" value="Genomic_DNA"/>
</dbReference>
<gene>
    <name evidence="2" type="ORF">LCGC14_0908480</name>
</gene>
<evidence type="ECO:0000259" key="1">
    <source>
        <dbReference type="Pfam" id="PF13643"/>
    </source>
</evidence>
<protein>
    <recommendedName>
        <fullName evidence="1">DUF4145 domain-containing protein</fullName>
    </recommendedName>
</protein>